<sequence length="356" mass="38972">MKKKGLAIACAVTMLASSVPARAADGIKVFVNNYEVVFQGQQPVIADGYTLIPVRGALEAMGVQVVWNEKEKSVLLTKDKQEAKLVIGKKSFEGGKVQLETPAQIIGGSTMIPLRAVAEYFNGHVAWDGKSKTVSITIDKKEDAYSAVTYKKDLKAANGTVLITGTVKYPQLNTETLGVEARAINDKIASWAKGSLESYLSENKELVTKEAGDLGSDFKTHDFIIDFETPYFKDNIFSFYSNQYTYTGGAHGNSYAKGFTYDLKAGIEKSLSNFVALKDTNPERAFLKNIIKDDIKQNPSKYFEGADKMLEESQADIGFYLTAENQLVVFISEAGVVSPYSSGIIRVEKKLALGNK</sequence>
<evidence type="ECO:0000256" key="1">
    <source>
        <dbReference type="SAM" id="SignalP"/>
    </source>
</evidence>
<dbReference type="EMBL" id="CP014223">
    <property type="protein sequence ID" value="AMJ40241.1"/>
    <property type="molecule type" value="Genomic_DNA"/>
</dbReference>
<feature type="signal peptide" evidence="1">
    <location>
        <begin position="1"/>
        <end position="23"/>
    </location>
</feature>
<dbReference type="EMBL" id="FQUA01000002">
    <property type="protein sequence ID" value="SHE46856.1"/>
    <property type="molecule type" value="Genomic_DNA"/>
</dbReference>
<name>A0A110A6Z1_ANAPI</name>
<dbReference type="Pfam" id="PF07833">
    <property type="entry name" value="Cu_amine_oxidN1"/>
    <property type="match status" value="1"/>
</dbReference>
<dbReference type="Pfam" id="PF13739">
    <property type="entry name" value="PdaC"/>
    <property type="match status" value="1"/>
</dbReference>
<dbReference type="InterPro" id="IPR012854">
    <property type="entry name" value="Cu_amine_oxidase-like_N"/>
</dbReference>
<keyword evidence="1" id="KW-0732">Signal</keyword>
<feature type="domain" description="Deacetylase PdaC" evidence="3">
    <location>
        <begin position="162"/>
        <end position="254"/>
    </location>
</feature>
<evidence type="ECO:0008006" key="8">
    <source>
        <dbReference type="Google" id="ProtNLM"/>
    </source>
</evidence>
<evidence type="ECO:0000313" key="5">
    <source>
        <dbReference type="EMBL" id="SHE46856.1"/>
    </source>
</evidence>
<dbReference type="InterPro" id="IPR036582">
    <property type="entry name" value="Mao_N_sf"/>
</dbReference>
<dbReference type="Gene3D" id="3.30.457.10">
    <property type="entry name" value="Copper amine oxidase-like, N-terminal domain"/>
    <property type="match status" value="1"/>
</dbReference>
<organism evidence="5 7">
    <name type="scientific">Anaerotignum propionicum DSM 1682</name>
    <dbReference type="NCBI Taxonomy" id="991789"/>
    <lineage>
        <taxon>Bacteria</taxon>
        <taxon>Bacillati</taxon>
        <taxon>Bacillota</taxon>
        <taxon>Clostridia</taxon>
        <taxon>Lachnospirales</taxon>
        <taxon>Anaerotignaceae</taxon>
        <taxon>Anaerotignum</taxon>
    </lineage>
</organism>
<dbReference type="KEGG" id="cpro:CPRO_06390"/>
<dbReference type="Gene3D" id="3.30.565.40">
    <property type="entry name" value="Fervidobacterium nodosum Rt17-B1 like"/>
    <property type="match status" value="1"/>
</dbReference>
<dbReference type="SUPFAM" id="SSF55383">
    <property type="entry name" value="Copper amine oxidase, domain N"/>
    <property type="match status" value="1"/>
</dbReference>
<dbReference type="Proteomes" id="UP000068026">
    <property type="component" value="Chromosome"/>
</dbReference>
<dbReference type="OrthoDB" id="268113at2"/>
<dbReference type="RefSeq" id="WP_066047772.1">
    <property type="nucleotide sequence ID" value="NZ_CP014223.1"/>
</dbReference>
<gene>
    <name evidence="4" type="ORF">CPRO_06390</name>
    <name evidence="5" type="ORF">SAMN02745151_00839</name>
</gene>
<dbReference type="InterPro" id="IPR037126">
    <property type="entry name" value="PdaC/RsiV-like_sf"/>
</dbReference>
<feature type="domain" description="Copper amine oxidase-like N-terminal" evidence="2">
    <location>
        <begin position="31"/>
        <end position="136"/>
    </location>
</feature>
<dbReference type="Gene3D" id="3.90.640.20">
    <property type="entry name" value="Heat-shock cognate protein, ATPase"/>
    <property type="match status" value="1"/>
</dbReference>
<accession>A0A110A6Z1</accession>
<reference evidence="6" key="2">
    <citation type="submission" date="2016-01" db="EMBL/GenBank/DDBJ databases">
        <authorList>
            <person name="Poehlein A."/>
            <person name="Schlien K."/>
            <person name="Gottschalk G."/>
            <person name="Buckel W."/>
            <person name="Daniel R."/>
        </authorList>
    </citation>
    <scope>NUCLEOTIDE SEQUENCE [LARGE SCALE GENOMIC DNA]</scope>
    <source>
        <strain evidence="6">X2</strain>
    </source>
</reference>
<proteinExistence type="predicted"/>
<evidence type="ECO:0000313" key="6">
    <source>
        <dbReference type="Proteomes" id="UP000068026"/>
    </source>
</evidence>
<protein>
    <recommendedName>
        <fullName evidence="8">Anti-sigma-V factor RsiV</fullName>
    </recommendedName>
</protein>
<dbReference type="AlphaFoldDB" id="A0A110A6Z1"/>
<dbReference type="InterPro" id="IPR025303">
    <property type="entry name" value="PdaC"/>
</dbReference>
<dbReference type="Proteomes" id="UP000184204">
    <property type="component" value="Unassembled WGS sequence"/>
</dbReference>
<reference evidence="5" key="4">
    <citation type="submission" date="2016-11" db="EMBL/GenBank/DDBJ databases">
        <authorList>
            <person name="Varghese N."/>
            <person name="Submissions S."/>
        </authorList>
    </citation>
    <scope>NUCLEOTIDE SEQUENCE</scope>
    <source>
        <strain evidence="5">DSM 1682</strain>
    </source>
</reference>
<evidence type="ECO:0000313" key="7">
    <source>
        <dbReference type="Proteomes" id="UP000184204"/>
    </source>
</evidence>
<evidence type="ECO:0000259" key="3">
    <source>
        <dbReference type="Pfam" id="PF13739"/>
    </source>
</evidence>
<feature type="chain" id="PRO_5044547982" description="Anti-sigma-V factor RsiV" evidence="1">
    <location>
        <begin position="24"/>
        <end position="356"/>
    </location>
</feature>
<reference evidence="7" key="3">
    <citation type="submission" date="2016-11" db="EMBL/GenBank/DDBJ databases">
        <authorList>
            <person name="Jaros S."/>
            <person name="Januszkiewicz K."/>
            <person name="Wedrychowicz H."/>
        </authorList>
    </citation>
    <scope>NUCLEOTIDE SEQUENCE [LARGE SCALE GENOMIC DNA]</scope>
    <source>
        <strain evidence="7">DSM 1682</strain>
    </source>
</reference>
<evidence type="ECO:0000259" key="2">
    <source>
        <dbReference type="Pfam" id="PF07833"/>
    </source>
</evidence>
<keyword evidence="6" id="KW-1185">Reference proteome</keyword>
<reference evidence="4 6" key="1">
    <citation type="journal article" date="2016" name="Genome Announc.">
        <title>Complete Genome Sequence of the Amino Acid-Fermenting Clostridium propionicum X2 (DSM 1682).</title>
        <authorList>
            <person name="Poehlein A."/>
            <person name="Schlien K."/>
            <person name="Chowdhury N.P."/>
            <person name="Gottschalk G."/>
            <person name="Buckel W."/>
            <person name="Daniel R."/>
        </authorList>
    </citation>
    <scope>NUCLEOTIDE SEQUENCE [LARGE SCALE GENOMIC DNA]</scope>
    <source>
        <strain evidence="4 6">X2</strain>
    </source>
</reference>
<evidence type="ECO:0000313" key="4">
    <source>
        <dbReference type="EMBL" id="AMJ40241.1"/>
    </source>
</evidence>